<name>A0A7S0NZN6_9EUKA</name>
<dbReference type="Pfam" id="PF17820">
    <property type="entry name" value="PDZ_6"/>
    <property type="match status" value="1"/>
</dbReference>
<evidence type="ECO:0000259" key="2">
    <source>
        <dbReference type="PROSITE" id="PS50106"/>
    </source>
</evidence>
<protein>
    <recommendedName>
        <fullName evidence="2">PDZ domain-containing protein</fullName>
    </recommendedName>
</protein>
<dbReference type="EMBL" id="HBER01037259">
    <property type="protein sequence ID" value="CAD8543610.1"/>
    <property type="molecule type" value="Transcribed_RNA"/>
</dbReference>
<accession>A0A7S0NZN6</accession>
<sequence>MGSNSPHELLERMLRAGSVPLAVEQGWKGSRKLHSLIASGEGSEQLSIRVLGGRARGGFGFGLTDERGVPTVQDIQRGGLAAAAGLRPGDIVRRVNGGELLFTCESAVQALRALSGTEVTLSVLRPLEDAASSSSLKSACRWSNDALLLNAGEQHHFNLSTHEPVVLRYEFSAQSQLTIGFKVGLKDGEESNDGLLVCARSSGERGHVPLHQPGNYAVVLDNSFSYLRSKRVAYAVSLHSEAEHEQINRRERSAILQREMARRQQQSAALLDHINEMGQRLSILKEKVERLESRISSCKVEKQENDKRLAEVHTELKMLTS</sequence>
<proteinExistence type="predicted"/>
<dbReference type="Gene3D" id="2.60.120.680">
    <property type="entry name" value="GOLD domain"/>
    <property type="match status" value="1"/>
</dbReference>
<feature type="domain" description="PDZ" evidence="2">
    <location>
        <begin position="56"/>
        <end position="127"/>
    </location>
</feature>
<dbReference type="InterPro" id="IPR001478">
    <property type="entry name" value="PDZ"/>
</dbReference>
<dbReference type="SUPFAM" id="SSF101576">
    <property type="entry name" value="Supernatant protein factor (SPF), C-terminal domain"/>
    <property type="match status" value="1"/>
</dbReference>
<dbReference type="InterPro" id="IPR009038">
    <property type="entry name" value="GOLD_dom"/>
</dbReference>
<evidence type="ECO:0000313" key="3">
    <source>
        <dbReference type="EMBL" id="CAD8543610.1"/>
    </source>
</evidence>
<dbReference type="SMART" id="SM00228">
    <property type="entry name" value="PDZ"/>
    <property type="match status" value="1"/>
</dbReference>
<feature type="coiled-coil region" evidence="1">
    <location>
        <begin position="274"/>
        <end position="301"/>
    </location>
</feature>
<evidence type="ECO:0000256" key="1">
    <source>
        <dbReference type="SAM" id="Coils"/>
    </source>
</evidence>
<dbReference type="PROSITE" id="PS50106">
    <property type="entry name" value="PDZ"/>
    <property type="match status" value="1"/>
</dbReference>
<dbReference type="InterPro" id="IPR036598">
    <property type="entry name" value="GOLD_dom_sf"/>
</dbReference>
<gene>
    <name evidence="3" type="ORF">CLEP1334_LOCUS18897</name>
</gene>
<dbReference type="AlphaFoldDB" id="A0A7S0NZN6"/>
<dbReference type="InterPro" id="IPR036034">
    <property type="entry name" value="PDZ_sf"/>
</dbReference>
<keyword evidence="1" id="KW-0175">Coiled coil</keyword>
<dbReference type="SUPFAM" id="SSF50156">
    <property type="entry name" value="PDZ domain-like"/>
    <property type="match status" value="1"/>
</dbReference>
<reference evidence="3" key="1">
    <citation type="submission" date="2021-01" db="EMBL/GenBank/DDBJ databases">
        <authorList>
            <person name="Corre E."/>
            <person name="Pelletier E."/>
            <person name="Niang G."/>
            <person name="Scheremetjew M."/>
            <person name="Finn R."/>
            <person name="Kale V."/>
            <person name="Holt S."/>
            <person name="Cochrane G."/>
            <person name="Meng A."/>
            <person name="Brown T."/>
            <person name="Cohen L."/>
        </authorList>
    </citation>
    <scope>NUCLEOTIDE SEQUENCE</scope>
    <source>
        <strain evidence="3">RCC1130</strain>
    </source>
</reference>
<organism evidence="3">
    <name type="scientific">Calcidiscus leptoporus</name>
    <dbReference type="NCBI Taxonomy" id="127549"/>
    <lineage>
        <taxon>Eukaryota</taxon>
        <taxon>Haptista</taxon>
        <taxon>Haptophyta</taxon>
        <taxon>Prymnesiophyceae</taxon>
        <taxon>Coccolithales</taxon>
        <taxon>Calcidiscaceae</taxon>
        <taxon>Calcidiscus</taxon>
    </lineage>
</organism>
<dbReference type="Gene3D" id="2.30.42.10">
    <property type="match status" value="1"/>
</dbReference>
<dbReference type="Pfam" id="PF01105">
    <property type="entry name" value="EMP24_GP25L"/>
    <property type="match status" value="1"/>
</dbReference>
<dbReference type="InterPro" id="IPR041489">
    <property type="entry name" value="PDZ_6"/>
</dbReference>